<name>A0A5M3N5G3_CONPW</name>
<feature type="region of interest" description="Disordered" evidence="1">
    <location>
        <begin position="618"/>
        <end position="654"/>
    </location>
</feature>
<protein>
    <submittedName>
        <fullName evidence="2">Uncharacterized protein</fullName>
    </submittedName>
</protein>
<reference evidence="3" key="1">
    <citation type="journal article" date="2012" name="Science">
        <title>The Paleozoic origin of enzymatic lignin decomposition reconstructed from 31 fungal genomes.</title>
        <authorList>
            <person name="Floudas D."/>
            <person name="Binder M."/>
            <person name="Riley R."/>
            <person name="Barry K."/>
            <person name="Blanchette R.A."/>
            <person name="Henrissat B."/>
            <person name="Martinez A.T."/>
            <person name="Otillar R."/>
            <person name="Spatafora J.W."/>
            <person name="Yadav J.S."/>
            <person name="Aerts A."/>
            <person name="Benoit I."/>
            <person name="Boyd A."/>
            <person name="Carlson A."/>
            <person name="Copeland A."/>
            <person name="Coutinho P.M."/>
            <person name="de Vries R.P."/>
            <person name="Ferreira P."/>
            <person name="Findley K."/>
            <person name="Foster B."/>
            <person name="Gaskell J."/>
            <person name="Glotzer D."/>
            <person name="Gorecki P."/>
            <person name="Heitman J."/>
            <person name="Hesse C."/>
            <person name="Hori C."/>
            <person name="Igarashi K."/>
            <person name="Jurgens J.A."/>
            <person name="Kallen N."/>
            <person name="Kersten P."/>
            <person name="Kohler A."/>
            <person name="Kuees U."/>
            <person name="Kumar T.K.A."/>
            <person name="Kuo A."/>
            <person name="LaButti K."/>
            <person name="Larrondo L.F."/>
            <person name="Lindquist E."/>
            <person name="Ling A."/>
            <person name="Lombard V."/>
            <person name="Lucas S."/>
            <person name="Lundell T."/>
            <person name="Martin R."/>
            <person name="McLaughlin D.J."/>
            <person name="Morgenstern I."/>
            <person name="Morin E."/>
            <person name="Murat C."/>
            <person name="Nagy L.G."/>
            <person name="Nolan M."/>
            <person name="Ohm R.A."/>
            <person name="Patyshakuliyeva A."/>
            <person name="Rokas A."/>
            <person name="Ruiz-Duenas F.J."/>
            <person name="Sabat G."/>
            <person name="Salamov A."/>
            <person name="Samejima M."/>
            <person name="Schmutz J."/>
            <person name="Slot J.C."/>
            <person name="St John F."/>
            <person name="Stenlid J."/>
            <person name="Sun H."/>
            <person name="Sun S."/>
            <person name="Syed K."/>
            <person name="Tsang A."/>
            <person name="Wiebenga A."/>
            <person name="Young D."/>
            <person name="Pisabarro A."/>
            <person name="Eastwood D.C."/>
            <person name="Martin F."/>
            <person name="Cullen D."/>
            <person name="Grigoriev I.V."/>
            <person name="Hibbett D.S."/>
        </authorList>
    </citation>
    <scope>NUCLEOTIDE SEQUENCE [LARGE SCALE GENOMIC DNA]</scope>
    <source>
        <strain evidence="3">RWD-64-598 SS2</strain>
    </source>
</reference>
<dbReference type="OrthoDB" id="2687876at2759"/>
<feature type="compositionally biased region" description="Basic and acidic residues" evidence="1">
    <location>
        <begin position="386"/>
        <end position="396"/>
    </location>
</feature>
<dbReference type="AlphaFoldDB" id="A0A5M3N5G3"/>
<evidence type="ECO:0000313" key="2">
    <source>
        <dbReference type="EMBL" id="EIW86546.1"/>
    </source>
</evidence>
<dbReference type="KEGG" id="cput:CONPUDRAFT_161272"/>
<accession>A0A5M3N5G3</accession>
<comment type="caution">
    <text evidence="2">The sequence shown here is derived from an EMBL/GenBank/DDBJ whole genome shotgun (WGS) entry which is preliminary data.</text>
</comment>
<keyword evidence="3" id="KW-1185">Reference proteome</keyword>
<dbReference type="EMBL" id="JH711573">
    <property type="protein sequence ID" value="EIW86546.1"/>
    <property type="molecule type" value="Genomic_DNA"/>
</dbReference>
<gene>
    <name evidence="2" type="ORF">CONPUDRAFT_161272</name>
</gene>
<evidence type="ECO:0000256" key="1">
    <source>
        <dbReference type="SAM" id="MobiDB-lite"/>
    </source>
</evidence>
<feature type="region of interest" description="Disordered" evidence="1">
    <location>
        <begin position="569"/>
        <end position="596"/>
    </location>
</feature>
<proteinExistence type="predicted"/>
<dbReference type="Proteomes" id="UP000053558">
    <property type="component" value="Unassembled WGS sequence"/>
</dbReference>
<evidence type="ECO:0000313" key="3">
    <source>
        <dbReference type="Proteomes" id="UP000053558"/>
    </source>
</evidence>
<dbReference type="RefSeq" id="XP_007763320.1">
    <property type="nucleotide sequence ID" value="XM_007765130.1"/>
</dbReference>
<dbReference type="GeneID" id="19204505"/>
<organism evidence="2 3">
    <name type="scientific">Coniophora puteana (strain RWD-64-598)</name>
    <name type="common">Brown rot fungus</name>
    <dbReference type="NCBI Taxonomy" id="741705"/>
    <lineage>
        <taxon>Eukaryota</taxon>
        <taxon>Fungi</taxon>
        <taxon>Dikarya</taxon>
        <taxon>Basidiomycota</taxon>
        <taxon>Agaricomycotina</taxon>
        <taxon>Agaricomycetes</taxon>
        <taxon>Agaricomycetidae</taxon>
        <taxon>Boletales</taxon>
        <taxon>Coniophorineae</taxon>
        <taxon>Coniophoraceae</taxon>
        <taxon>Coniophora</taxon>
    </lineage>
</organism>
<feature type="region of interest" description="Disordered" evidence="1">
    <location>
        <begin position="313"/>
        <end position="337"/>
    </location>
</feature>
<sequence length="677" mass="76096">MSMTTAKCGSQIGESADSMQPFIQPFGAWTWARGNPMSPARTSPYAWHRLERSELGSFGRRPILTISRQRDTIPLQQWMGLRCELTLYNGEQYLKPLQGDVVPRIVSVRASSEEITMSMEPPHPSFWIEASADMPDILKERCILAFQKIHARGVLHGNPQLRHMLIGGDGRVTIVNLQCGRSSIPLGSAGIGMATEIDYHKEMRKVILLLEFWGARELYEVKESDRPTNQLGRHSSTQGMRDLQVEASWVSPDDGPLKDDIVSKLSDGETWQEHCLSAIEHLPLRIVVPDQHEDDLATAIKHFLTSLEQGEDDDMTVKFPSSSDGNSKSSYDRTSEGLLPSPFSSEAFLTHSIRQSPNFLFSSDGEFGDTVQAGLAQTRTRVGDSTPRRFPDHFDTHSNLSSRGHMWHSDDSEGEEILPKKHRDSHSPTEKRIRRDNLARCFYSKLPHPELIRAGLIHADPATLVRLRKGGRRAVAYGTLKRRFGTQPDQIESVSRGTRHQEQKELQNFHATIYAGARGGTAGLRGRPNLRDDSLWADLLDFGEPRDFPDGPRILTAMELEQRQELLSLAPSDSRRKGILKRPRHKEEKSSVRSSIDRDSVAEFENLLPPRKKIRTTSFPTRAASMFREVPEGSARSSSSPSGHGHRFTPQPSPLVVSPSLRTLSFWMELLVGWSSR</sequence>
<feature type="compositionally biased region" description="Basic and acidic residues" evidence="1">
    <location>
        <begin position="585"/>
        <end position="596"/>
    </location>
</feature>
<feature type="compositionally biased region" description="Low complexity" evidence="1">
    <location>
        <begin position="633"/>
        <end position="643"/>
    </location>
</feature>
<feature type="region of interest" description="Disordered" evidence="1">
    <location>
        <begin position="379"/>
        <end position="432"/>
    </location>
</feature>